<keyword evidence="3" id="KW-1185">Reference proteome</keyword>
<reference evidence="2" key="1">
    <citation type="submission" date="2015-06" db="EMBL/GenBank/DDBJ databases">
        <authorList>
            <person name="Nguyen H."/>
        </authorList>
    </citation>
    <scope>NUCLEOTIDE SEQUENCE</scope>
    <source>
        <strain evidence="2">DAOM 180753</strain>
    </source>
</reference>
<sequence length="145" mass="16703">MDEANIQRHVEPWQRILVFFARTQQPHNWRSPRYQFTPRQTRTWRELWRLAQAQARSQTGDLSPTATGPDSQSNTEAQSYDAFSTSPIQVACMDFCIELLNQHIGASEYESAFVCVLAVLGRTSYGWKDTHSYPPILSKILKIAR</sequence>
<evidence type="ECO:0000313" key="2">
    <source>
        <dbReference type="EMBL" id="KAJ9480835.1"/>
    </source>
</evidence>
<organism evidence="2 3">
    <name type="scientific">Penicillium thymicola</name>
    <dbReference type="NCBI Taxonomy" id="293382"/>
    <lineage>
        <taxon>Eukaryota</taxon>
        <taxon>Fungi</taxon>
        <taxon>Dikarya</taxon>
        <taxon>Ascomycota</taxon>
        <taxon>Pezizomycotina</taxon>
        <taxon>Eurotiomycetes</taxon>
        <taxon>Eurotiomycetidae</taxon>
        <taxon>Eurotiales</taxon>
        <taxon>Aspergillaceae</taxon>
        <taxon>Penicillium</taxon>
    </lineage>
</organism>
<accession>A0AAI9T4Z2</accession>
<feature type="non-terminal residue" evidence="2">
    <location>
        <position position="145"/>
    </location>
</feature>
<dbReference type="AlphaFoldDB" id="A0AAI9T4Z2"/>
<proteinExistence type="predicted"/>
<name>A0AAI9T4Z2_PENTH</name>
<gene>
    <name evidence="2" type="ORF">VN97_g12688</name>
</gene>
<feature type="region of interest" description="Disordered" evidence="1">
    <location>
        <begin position="55"/>
        <end position="79"/>
    </location>
</feature>
<comment type="caution">
    <text evidence="2">The sequence shown here is derived from an EMBL/GenBank/DDBJ whole genome shotgun (WGS) entry which is preliminary data.</text>
</comment>
<evidence type="ECO:0000256" key="1">
    <source>
        <dbReference type="SAM" id="MobiDB-lite"/>
    </source>
</evidence>
<protein>
    <submittedName>
        <fullName evidence="2">Uncharacterized protein</fullName>
    </submittedName>
</protein>
<reference evidence="2" key="2">
    <citation type="journal article" date="2016" name="Fungal Biol.">
        <title>Ochratoxin A production by Penicillium thymicola.</title>
        <authorList>
            <person name="Nguyen H.D.T."/>
            <person name="McMullin D.R."/>
            <person name="Ponomareva E."/>
            <person name="Riley R."/>
            <person name="Pomraning K.R."/>
            <person name="Baker S.E."/>
            <person name="Seifert K.A."/>
        </authorList>
    </citation>
    <scope>NUCLEOTIDE SEQUENCE</scope>
    <source>
        <strain evidence="2">DAOM 180753</strain>
    </source>
</reference>
<dbReference type="Proteomes" id="UP001227192">
    <property type="component" value="Unassembled WGS sequence"/>
</dbReference>
<dbReference type="EMBL" id="LACB01001062">
    <property type="protein sequence ID" value="KAJ9480835.1"/>
    <property type="molecule type" value="Genomic_DNA"/>
</dbReference>
<evidence type="ECO:0000313" key="3">
    <source>
        <dbReference type="Proteomes" id="UP001227192"/>
    </source>
</evidence>